<reference evidence="14" key="1">
    <citation type="submission" date="2019-11" db="UniProtKB">
        <authorList>
            <consortium name="WormBaseParasite"/>
        </authorList>
    </citation>
    <scope>IDENTIFICATION</scope>
</reference>
<proteinExistence type="inferred from homology"/>
<keyword evidence="8 13" id="KW-0472">Membrane</keyword>
<evidence type="ECO:0000256" key="6">
    <source>
        <dbReference type="ARBA" id="ARBA00022989"/>
    </source>
</evidence>
<dbReference type="PANTHER" id="PTHR46208:SF1">
    <property type="entry name" value="MITOCHONDRIAL IMPORT RECEPTOR SUBUNIT TOM70"/>
    <property type="match status" value="1"/>
</dbReference>
<dbReference type="InterPro" id="IPR019734">
    <property type="entry name" value="TPR_rpt"/>
</dbReference>
<dbReference type="PANTHER" id="PTHR46208">
    <property type="entry name" value="MITOCHONDRIAL IMPORT RECEPTOR SUBUNIT TOM70"/>
    <property type="match status" value="1"/>
</dbReference>
<dbReference type="Pfam" id="PF13432">
    <property type="entry name" value="TPR_16"/>
    <property type="match status" value="1"/>
</dbReference>
<evidence type="ECO:0000256" key="7">
    <source>
        <dbReference type="ARBA" id="ARBA00023128"/>
    </source>
</evidence>
<evidence type="ECO:0000256" key="2">
    <source>
        <dbReference type="ARBA" id="ARBA00022692"/>
    </source>
</evidence>
<feature type="repeat" description="TPR" evidence="10">
    <location>
        <begin position="65"/>
        <end position="98"/>
    </location>
</feature>
<dbReference type="Gene3D" id="1.25.40.10">
    <property type="entry name" value="Tetratricopeptide repeat domain"/>
    <property type="match status" value="2"/>
</dbReference>
<dbReference type="GO" id="GO:0005741">
    <property type="term" value="C:mitochondrial outer membrane"/>
    <property type="evidence" value="ECO:0007669"/>
    <property type="project" value="UniProtKB-SubCell"/>
</dbReference>
<protein>
    <submittedName>
        <fullName evidence="14">TPR_REGION domain-containing protein</fullName>
    </submittedName>
</protein>
<dbReference type="GO" id="GO:0008320">
    <property type="term" value="F:protein transmembrane transporter activity"/>
    <property type="evidence" value="ECO:0007669"/>
    <property type="project" value="TreeGrafter"/>
</dbReference>
<dbReference type="SMART" id="SM00028">
    <property type="entry name" value="TPR"/>
    <property type="match status" value="7"/>
</dbReference>
<comment type="similarity">
    <text evidence="9">Belongs to the Tom70 family.</text>
</comment>
<feature type="repeat" description="TPR" evidence="10">
    <location>
        <begin position="477"/>
        <end position="510"/>
    </location>
</feature>
<name>A0A5K3F2Q7_MESCO</name>
<dbReference type="SUPFAM" id="SSF48452">
    <property type="entry name" value="TPR-like"/>
    <property type="match status" value="2"/>
</dbReference>
<evidence type="ECO:0000256" key="11">
    <source>
        <dbReference type="SAM" id="Coils"/>
    </source>
</evidence>
<keyword evidence="7" id="KW-0496">Mitochondrion</keyword>
<evidence type="ECO:0000256" key="9">
    <source>
        <dbReference type="ARBA" id="ARBA00038030"/>
    </source>
</evidence>
<keyword evidence="11" id="KW-0175">Coiled coil</keyword>
<evidence type="ECO:0000256" key="3">
    <source>
        <dbReference type="ARBA" id="ARBA00022737"/>
    </source>
</evidence>
<keyword evidence="6 13" id="KW-1133">Transmembrane helix</keyword>
<evidence type="ECO:0000256" key="4">
    <source>
        <dbReference type="ARBA" id="ARBA00022787"/>
    </source>
</evidence>
<dbReference type="PROSITE" id="PS50005">
    <property type="entry name" value="TPR"/>
    <property type="match status" value="5"/>
</dbReference>
<dbReference type="Pfam" id="PF00515">
    <property type="entry name" value="TPR_1"/>
    <property type="match status" value="2"/>
</dbReference>
<dbReference type="GO" id="GO:0030150">
    <property type="term" value="P:protein import into mitochondrial matrix"/>
    <property type="evidence" value="ECO:0007669"/>
    <property type="project" value="TreeGrafter"/>
</dbReference>
<dbReference type="GO" id="GO:0045039">
    <property type="term" value="P:protein insertion into mitochondrial inner membrane"/>
    <property type="evidence" value="ECO:0007669"/>
    <property type="project" value="TreeGrafter"/>
</dbReference>
<accession>A0A5K3F2Q7</accession>
<comment type="subcellular location">
    <subcellularLocation>
        <location evidence="1">Mitochondrion outer membrane</location>
        <topology evidence="1">Single-pass membrane protein</topology>
    </subcellularLocation>
</comment>
<evidence type="ECO:0000256" key="8">
    <source>
        <dbReference type="ARBA" id="ARBA00023136"/>
    </source>
</evidence>
<sequence>MSLSGASWKKILLFGTPALIAAIAGIHYLYSSRKGRKRTETSDEILPRKDRPVAEVPSQTPLDAAIALKNRGNKNFKAGRYAKAIECYTEALEQCPPSAINERATFYQNRAAAQENLHQYEKAIEDCTAALELSPKYLKALNRRAHLYEKIDDLQNCLFDVTACCMLERFQNGDNVLCIDRVLKKLAQQLAKEEQPKLPRNLPSSSFIKNYLGSFVWNPFTVAESMLPRPAKKKHGKKARAEEDASNGPAAENTEEPSSPPEFVLPEKLVQAYEALEKALEEVEKENYEASLKWAAAAVKNFNSSPSVNLTDFEHSRFGDREKPESARARALLLDATYKALSGAAEEAKAQLLAVGETMFAAPSVRVNALIKAACLFMTLEQDLSGCLYTFQQALTLCPDCPDVYLHRGQINLLADHIEDAQNDLNEAVKLKPDFSVAQAQRLYTLYRRALSENKTSLAEQRVAEFKELTEKYPECIETNSLYAQVLTERGEFEASDALFAKAIELSPTSGMPYAHRGLLQLRWKQDQAAAMKWFQKGIEVDPMCELALELLGQLAMERGEFEEALTYFNRGIEQAKTFADLTHLISLREGVKAQIHACKVYNIPVAEMFASLQQEFQQKMAAAAVAGGF</sequence>
<dbReference type="AlphaFoldDB" id="A0A5K3F2Q7"/>
<dbReference type="GO" id="GO:0030943">
    <property type="term" value="F:mitochondrion targeting sequence binding"/>
    <property type="evidence" value="ECO:0007669"/>
    <property type="project" value="TreeGrafter"/>
</dbReference>
<evidence type="ECO:0000256" key="5">
    <source>
        <dbReference type="ARBA" id="ARBA00022803"/>
    </source>
</evidence>
<feature type="repeat" description="TPR" evidence="10">
    <location>
        <begin position="546"/>
        <end position="579"/>
    </location>
</feature>
<feature type="region of interest" description="Disordered" evidence="12">
    <location>
        <begin position="228"/>
        <end position="262"/>
    </location>
</feature>
<keyword evidence="3" id="KW-0677">Repeat</keyword>
<feature type="repeat" description="TPR" evidence="10">
    <location>
        <begin position="402"/>
        <end position="435"/>
    </location>
</feature>
<dbReference type="WBParaSite" id="MCU_004473-RB">
    <property type="protein sequence ID" value="MCU_004473-RB"/>
    <property type="gene ID" value="MCU_004473"/>
</dbReference>
<evidence type="ECO:0000256" key="13">
    <source>
        <dbReference type="SAM" id="Phobius"/>
    </source>
</evidence>
<feature type="repeat" description="TPR" evidence="10">
    <location>
        <begin position="104"/>
        <end position="137"/>
    </location>
</feature>
<organism evidence="14">
    <name type="scientific">Mesocestoides corti</name>
    <name type="common">Flatworm</name>
    <dbReference type="NCBI Taxonomy" id="53468"/>
    <lineage>
        <taxon>Eukaryota</taxon>
        <taxon>Metazoa</taxon>
        <taxon>Spiralia</taxon>
        <taxon>Lophotrochozoa</taxon>
        <taxon>Platyhelminthes</taxon>
        <taxon>Cestoda</taxon>
        <taxon>Eucestoda</taxon>
        <taxon>Cyclophyllidea</taxon>
        <taxon>Mesocestoididae</taxon>
        <taxon>Mesocestoides</taxon>
    </lineage>
</organism>
<dbReference type="InterPro" id="IPR011990">
    <property type="entry name" value="TPR-like_helical_dom_sf"/>
</dbReference>
<keyword evidence="4" id="KW-1000">Mitochondrion outer membrane</keyword>
<evidence type="ECO:0000313" key="14">
    <source>
        <dbReference type="WBParaSite" id="MCU_004473-RB"/>
    </source>
</evidence>
<evidence type="ECO:0000256" key="1">
    <source>
        <dbReference type="ARBA" id="ARBA00004572"/>
    </source>
</evidence>
<keyword evidence="5 10" id="KW-0802">TPR repeat</keyword>
<feature type="coiled-coil region" evidence="11">
    <location>
        <begin position="266"/>
        <end position="293"/>
    </location>
</feature>
<keyword evidence="2 13" id="KW-0812">Transmembrane</keyword>
<evidence type="ECO:0000256" key="10">
    <source>
        <dbReference type="PROSITE-ProRule" id="PRU00339"/>
    </source>
</evidence>
<evidence type="ECO:0000256" key="12">
    <source>
        <dbReference type="SAM" id="MobiDB-lite"/>
    </source>
</evidence>
<feature type="transmembrane region" description="Helical" evidence="13">
    <location>
        <begin position="12"/>
        <end position="30"/>
    </location>
</feature>